<name>A0A917H1F7_9BACT</name>
<evidence type="ECO:0000256" key="12">
    <source>
        <dbReference type="ARBA" id="ARBA00022857"/>
    </source>
</evidence>
<dbReference type="FunFam" id="1.10.490.10:FF:000003">
    <property type="entry name" value="Flavohemoprotein"/>
    <property type="match status" value="1"/>
</dbReference>
<dbReference type="InterPro" id="IPR009050">
    <property type="entry name" value="Globin-like_sf"/>
</dbReference>
<evidence type="ECO:0000256" key="21">
    <source>
        <dbReference type="RuleBase" id="RU000356"/>
    </source>
</evidence>
<evidence type="ECO:0000259" key="23">
    <source>
        <dbReference type="PROSITE" id="PS51384"/>
    </source>
</evidence>
<keyword evidence="7 21" id="KW-0349">Heme</keyword>
<dbReference type="GO" id="GO:0046210">
    <property type="term" value="P:nitric oxide catabolic process"/>
    <property type="evidence" value="ECO:0007669"/>
    <property type="project" value="TreeGrafter"/>
</dbReference>
<evidence type="ECO:0000256" key="19">
    <source>
        <dbReference type="ARBA" id="ARBA00048649"/>
    </source>
</evidence>
<evidence type="ECO:0000256" key="14">
    <source>
        <dbReference type="ARBA" id="ARBA00023004"/>
    </source>
</evidence>
<dbReference type="GO" id="GO:0020037">
    <property type="term" value="F:heme binding"/>
    <property type="evidence" value="ECO:0007669"/>
    <property type="project" value="InterPro"/>
</dbReference>
<dbReference type="GO" id="GO:0071500">
    <property type="term" value="P:cellular response to nitrosative stress"/>
    <property type="evidence" value="ECO:0007669"/>
    <property type="project" value="TreeGrafter"/>
</dbReference>
<gene>
    <name evidence="24" type="primary">hmp</name>
    <name evidence="24" type="ORF">GCM10011585_02640</name>
</gene>
<evidence type="ECO:0000256" key="3">
    <source>
        <dbReference type="ARBA" id="ARBA00006401"/>
    </source>
</evidence>
<dbReference type="NCBIfam" id="NF009805">
    <property type="entry name" value="PRK13289.1"/>
    <property type="match status" value="1"/>
</dbReference>
<comment type="catalytic activity">
    <reaction evidence="19">
        <text>2 nitric oxide + NADH + 2 O2 = 2 nitrate + NAD(+) + H(+)</text>
        <dbReference type="Rhea" id="RHEA:19469"/>
        <dbReference type="ChEBI" id="CHEBI:15378"/>
        <dbReference type="ChEBI" id="CHEBI:15379"/>
        <dbReference type="ChEBI" id="CHEBI:16480"/>
        <dbReference type="ChEBI" id="CHEBI:17632"/>
        <dbReference type="ChEBI" id="CHEBI:57540"/>
        <dbReference type="ChEBI" id="CHEBI:57945"/>
        <dbReference type="EC" id="1.14.12.17"/>
    </reaction>
</comment>
<accession>A0A917H1F7</accession>
<dbReference type="Proteomes" id="UP000647241">
    <property type="component" value="Unassembled WGS sequence"/>
</dbReference>
<keyword evidence="14" id="KW-0408">Iron</keyword>
<evidence type="ECO:0000256" key="8">
    <source>
        <dbReference type="ARBA" id="ARBA00022621"/>
    </source>
</evidence>
<comment type="similarity">
    <text evidence="3">In the C-terminal section; belongs to the flavoprotein pyridine nucleotide cytochrome reductase family.</text>
</comment>
<dbReference type="InterPro" id="IPR001433">
    <property type="entry name" value="OxRdtase_FAD/NAD-bd"/>
</dbReference>
<dbReference type="Pfam" id="PF00970">
    <property type="entry name" value="FAD_binding_6"/>
    <property type="match status" value="1"/>
</dbReference>
<dbReference type="InterPro" id="IPR000971">
    <property type="entry name" value="Globin"/>
</dbReference>
<keyword evidence="10" id="KW-0479">Metal-binding</keyword>
<evidence type="ECO:0000256" key="13">
    <source>
        <dbReference type="ARBA" id="ARBA00023002"/>
    </source>
</evidence>
<keyword evidence="13" id="KW-0560">Oxidoreductase</keyword>
<comment type="caution">
    <text evidence="24">The sequence shown here is derived from an EMBL/GenBank/DDBJ whole genome shotgun (WGS) entry which is preliminary data.</text>
</comment>
<evidence type="ECO:0000256" key="16">
    <source>
        <dbReference type="ARBA" id="ARBA00030024"/>
    </source>
</evidence>
<dbReference type="SUPFAM" id="SSF63380">
    <property type="entry name" value="Riboflavin synthase domain-like"/>
    <property type="match status" value="1"/>
</dbReference>
<evidence type="ECO:0000313" key="25">
    <source>
        <dbReference type="Proteomes" id="UP000647241"/>
    </source>
</evidence>
<dbReference type="GO" id="GO:0046872">
    <property type="term" value="F:metal ion binding"/>
    <property type="evidence" value="ECO:0007669"/>
    <property type="project" value="UniProtKB-KW"/>
</dbReference>
<evidence type="ECO:0000256" key="6">
    <source>
        <dbReference type="ARBA" id="ARBA00014637"/>
    </source>
</evidence>
<comment type="similarity">
    <text evidence="4">Belongs to the globin family. Two-domain flavohemoproteins subfamily.</text>
</comment>
<comment type="cofactor">
    <cofactor evidence="1">
        <name>heme b</name>
        <dbReference type="ChEBI" id="CHEBI:60344"/>
    </cofactor>
</comment>
<dbReference type="FunFam" id="3.40.50.80:FF:000010">
    <property type="entry name" value="Flavohemoprotein"/>
    <property type="match status" value="1"/>
</dbReference>
<feature type="domain" description="Globin" evidence="22">
    <location>
        <begin position="1"/>
        <end position="137"/>
    </location>
</feature>
<evidence type="ECO:0000256" key="17">
    <source>
        <dbReference type="ARBA" id="ARBA00030929"/>
    </source>
</evidence>
<dbReference type="InterPro" id="IPR012292">
    <property type="entry name" value="Globin/Proto"/>
</dbReference>
<evidence type="ECO:0000256" key="11">
    <source>
        <dbReference type="ARBA" id="ARBA00022827"/>
    </source>
</evidence>
<keyword evidence="25" id="KW-1185">Reference proteome</keyword>
<keyword evidence="21" id="KW-0813">Transport</keyword>
<evidence type="ECO:0000256" key="10">
    <source>
        <dbReference type="ARBA" id="ARBA00022723"/>
    </source>
</evidence>
<dbReference type="PANTHER" id="PTHR43396:SF3">
    <property type="entry name" value="FLAVOHEMOPROTEIN"/>
    <property type="match status" value="1"/>
</dbReference>
<evidence type="ECO:0000256" key="15">
    <source>
        <dbReference type="ARBA" id="ARBA00023027"/>
    </source>
</evidence>
<evidence type="ECO:0000256" key="4">
    <source>
        <dbReference type="ARBA" id="ARBA00008414"/>
    </source>
</evidence>
<dbReference type="GO" id="GO:0071949">
    <property type="term" value="F:FAD binding"/>
    <property type="evidence" value="ECO:0007669"/>
    <property type="project" value="TreeGrafter"/>
</dbReference>
<comment type="cofactor">
    <cofactor evidence="2">
        <name>FAD</name>
        <dbReference type="ChEBI" id="CHEBI:57692"/>
    </cofactor>
</comment>
<dbReference type="Gene3D" id="1.10.490.10">
    <property type="entry name" value="Globins"/>
    <property type="match status" value="1"/>
</dbReference>
<evidence type="ECO:0000256" key="18">
    <source>
        <dbReference type="ARBA" id="ARBA00033187"/>
    </source>
</evidence>
<evidence type="ECO:0000256" key="2">
    <source>
        <dbReference type="ARBA" id="ARBA00001974"/>
    </source>
</evidence>
<evidence type="ECO:0000256" key="20">
    <source>
        <dbReference type="ARBA" id="ARBA00049433"/>
    </source>
</evidence>
<dbReference type="AlphaFoldDB" id="A0A917H1F7"/>
<evidence type="ECO:0000256" key="7">
    <source>
        <dbReference type="ARBA" id="ARBA00022617"/>
    </source>
</evidence>
<dbReference type="SUPFAM" id="SSF52343">
    <property type="entry name" value="Ferredoxin reductase-like, C-terminal NADP-linked domain"/>
    <property type="match status" value="1"/>
</dbReference>
<comment type="catalytic activity">
    <reaction evidence="20">
        <text>2 nitric oxide + NADPH + 2 O2 = 2 nitrate + NADP(+) + H(+)</text>
        <dbReference type="Rhea" id="RHEA:19465"/>
        <dbReference type="ChEBI" id="CHEBI:15378"/>
        <dbReference type="ChEBI" id="CHEBI:15379"/>
        <dbReference type="ChEBI" id="CHEBI:16480"/>
        <dbReference type="ChEBI" id="CHEBI:17632"/>
        <dbReference type="ChEBI" id="CHEBI:57783"/>
        <dbReference type="ChEBI" id="CHEBI:58349"/>
        <dbReference type="EC" id="1.14.12.17"/>
    </reaction>
</comment>
<dbReference type="InterPro" id="IPR008333">
    <property type="entry name" value="Cbr1-like_FAD-bd_dom"/>
</dbReference>
<dbReference type="Gene3D" id="2.40.30.10">
    <property type="entry name" value="Translation factors"/>
    <property type="match status" value="1"/>
</dbReference>
<dbReference type="RefSeq" id="WP_188552359.1">
    <property type="nucleotide sequence ID" value="NZ_BMGT01000001.1"/>
</dbReference>
<dbReference type="EMBL" id="BMGT01000001">
    <property type="protein sequence ID" value="GGG64522.1"/>
    <property type="molecule type" value="Genomic_DNA"/>
</dbReference>
<feature type="domain" description="FAD-binding FR-type" evidence="23">
    <location>
        <begin position="151"/>
        <end position="265"/>
    </location>
</feature>
<dbReference type="CDD" id="cd06184">
    <property type="entry name" value="flavohem_like_fad_nad_binding"/>
    <property type="match status" value="1"/>
</dbReference>
<dbReference type="SUPFAM" id="SSF46458">
    <property type="entry name" value="Globin-like"/>
    <property type="match status" value="1"/>
</dbReference>
<dbReference type="PROSITE" id="PS51384">
    <property type="entry name" value="FAD_FR"/>
    <property type="match status" value="1"/>
</dbReference>
<dbReference type="GO" id="GO:0008941">
    <property type="term" value="F:nitric oxide dioxygenase NAD(P)H activity"/>
    <property type="evidence" value="ECO:0007669"/>
    <property type="project" value="UniProtKB-EC"/>
</dbReference>
<dbReference type="InterPro" id="IPR017927">
    <property type="entry name" value="FAD-bd_FR_type"/>
</dbReference>
<dbReference type="InterPro" id="IPR017938">
    <property type="entry name" value="Riboflavin_synthase-like_b-brl"/>
</dbReference>
<dbReference type="Pfam" id="PF00175">
    <property type="entry name" value="NAD_binding_1"/>
    <property type="match status" value="1"/>
</dbReference>
<dbReference type="FunFam" id="2.40.30.10:FF:000034">
    <property type="entry name" value="Flavohemoprotein"/>
    <property type="match status" value="1"/>
</dbReference>
<keyword evidence="8 21" id="KW-0561">Oxygen transport</keyword>
<dbReference type="PROSITE" id="PS01033">
    <property type="entry name" value="GLOBIN"/>
    <property type="match status" value="1"/>
</dbReference>
<dbReference type="CDD" id="cd08922">
    <property type="entry name" value="FHb-globin"/>
    <property type="match status" value="1"/>
</dbReference>
<dbReference type="GO" id="GO:0019825">
    <property type="term" value="F:oxygen binding"/>
    <property type="evidence" value="ECO:0007669"/>
    <property type="project" value="InterPro"/>
</dbReference>
<keyword evidence="12" id="KW-0521">NADP</keyword>
<protein>
    <recommendedName>
        <fullName evidence="6">Flavohemoprotein</fullName>
        <ecNumber evidence="5">1.14.12.17</ecNumber>
    </recommendedName>
    <alternativeName>
        <fullName evidence="17">Flavohemoglobin</fullName>
    </alternativeName>
    <alternativeName>
        <fullName evidence="16">Hemoglobin-like protein</fullName>
    </alternativeName>
    <alternativeName>
        <fullName evidence="18">Nitric oxide dioxygenase</fullName>
    </alternativeName>
</protein>
<dbReference type="EC" id="1.14.12.17" evidence="5"/>
<dbReference type="GO" id="GO:0005344">
    <property type="term" value="F:oxygen carrier activity"/>
    <property type="evidence" value="ECO:0007669"/>
    <property type="project" value="UniProtKB-KW"/>
</dbReference>
<dbReference type="Gene3D" id="3.40.50.80">
    <property type="entry name" value="Nucleotide-binding domain of ferredoxin-NADP reductase (FNR) module"/>
    <property type="match status" value="1"/>
</dbReference>
<dbReference type="Pfam" id="PF00042">
    <property type="entry name" value="Globin"/>
    <property type="match status" value="1"/>
</dbReference>
<keyword evidence="9" id="KW-0285">Flavoprotein</keyword>
<dbReference type="InterPro" id="IPR039261">
    <property type="entry name" value="FNR_nucleotide-bd"/>
</dbReference>
<keyword evidence="15" id="KW-0520">NAD</keyword>
<evidence type="ECO:0000256" key="1">
    <source>
        <dbReference type="ARBA" id="ARBA00001970"/>
    </source>
</evidence>
<organism evidence="24 25">
    <name type="scientific">Edaphobacter dinghuensis</name>
    <dbReference type="NCBI Taxonomy" id="1560005"/>
    <lineage>
        <taxon>Bacteria</taxon>
        <taxon>Pseudomonadati</taxon>
        <taxon>Acidobacteriota</taxon>
        <taxon>Terriglobia</taxon>
        <taxon>Terriglobales</taxon>
        <taxon>Acidobacteriaceae</taxon>
        <taxon>Edaphobacter</taxon>
    </lineage>
</organism>
<evidence type="ECO:0000259" key="22">
    <source>
        <dbReference type="PROSITE" id="PS01033"/>
    </source>
</evidence>
<reference evidence="24" key="2">
    <citation type="submission" date="2020-09" db="EMBL/GenBank/DDBJ databases">
        <authorList>
            <person name="Sun Q."/>
            <person name="Zhou Y."/>
        </authorList>
    </citation>
    <scope>NUCLEOTIDE SEQUENCE</scope>
    <source>
        <strain evidence="24">CGMCC 1.12997</strain>
    </source>
</reference>
<evidence type="ECO:0000256" key="9">
    <source>
        <dbReference type="ARBA" id="ARBA00022630"/>
    </source>
</evidence>
<evidence type="ECO:0000256" key="5">
    <source>
        <dbReference type="ARBA" id="ARBA00012229"/>
    </source>
</evidence>
<reference evidence="24" key="1">
    <citation type="journal article" date="2014" name="Int. J. Syst. Evol. Microbiol.">
        <title>Complete genome sequence of Corynebacterium casei LMG S-19264T (=DSM 44701T), isolated from a smear-ripened cheese.</title>
        <authorList>
            <consortium name="US DOE Joint Genome Institute (JGI-PGF)"/>
            <person name="Walter F."/>
            <person name="Albersmeier A."/>
            <person name="Kalinowski J."/>
            <person name="Ruckert C."/>
        </authorList>
    </citation>
    <scope>NUCLEOTIDE SEQUENCE</scope>
    <source>
        <strain evidence="24">CGMCC 1.12997</strain>
    </source>
</reference>
<proteinExistence type="inferred from homology"/>
<sequence>MLQQHKEIVQATVPVLQQHGETITTEFYRTLFEENPSLFNIFNPANQQNGGQARSLAASILAYAAHIDKLDQLGGMVNRITHKHASLEVQPEHYPIVGDHLLRAIRTVLGEAATPAVIDAWGAAYGQLAEIMTGVEQKLYTEGREQPGGWAGYAPLRVERKVVESETITSFHLASPTGAPLPSFLPGQYLAVKAQVPDSAFTQTRQYSLSQAANGTTYRISVKRESAPPHIAAAENGLISNHLHRSVHEGDTILAHVPQGDFVLRDNSKPVVLLSGGVGITPAICMAEHLARNSNSRPVLFVHATTQRRHHAFRDEVRALAAAYPHTRALVYYEKVSPADVQGRDYDLEGRITIDSLRPHLFEQATDYYYCGPVGFMAAVENVLDELNVPLSDRYSEAFAPDPSFVTELANA</sequence>
<dbReference type="PANTHER" id="PTHR43396">
    <property type="entry name" value="FLAVOHEMOPROTEIN"/>
    <property type="match status" value="1"/>
</dbReference>
<evidence type="ECO:0000313" key="24">
    <source>
        <dbReference type="EMBL" id="GGG64522.1"/>
    </source>
</evidence>
<keyword evidence="11" id="KW-0274">FAD</keyword>